<organism evidence="2">
    <name type="scientific">Yersinia pseudotuberculosis</name>
    <dbReference type="NCBI Taxonomy" id="633"/>
    <lineage>
        <taxon>Bacteria</taxon>
        <taxon>Pseudomonadati</taxon>
        <taxon>Pseudomonadota</taxon>
        <taxon>Gammaproteobacteria</taxon>
        <taxon>Enterobacterales</taxon>
        <taxon>Yersiniaceae</taxon>
        <taxon>Yersinia</taxon>
    </lineage>
</organism>
<evidence type="ECO:0000259" key="1">
    <source>
        <dbReference type="Pfam" id="PF00535"/>
    </source>
</evidence>
<dbReference type="SUPFAM" id="SSF53448">
    <property type="entry name" value="Nucleotide-diphospho-sugar transferases"/>
    <property type="match status" value="1"/>
</dbReference>
<dbReference type="PANTHER" id="PTHR22916">
    <property type="entry name" value="GLYCOSYLTRANSFERASE"/>
    <property type="match status" value="1"/>
</dbReference>
<feature type="domain" description="Glycosyltransferase 2-like" evidence="1">
    <location>
        <begin position="7"/>
        <end position="173"/>
    </location>
</feature>
<accession>Q56984</accession>
<protein>
    <submittedName>
        <fullName evidence="2">Putative abequose transferase</fullName>
    </submittedName>
</protein>
<reference evidence="2" key="5">
    <citation type="journal article" date="1995" name="J. Bacteriol.">
        <title>Transferases of O-antigen biosynthesis in Salmonella enterica: dideoxyhexosyltransferases of groups B and C2 and acetyltransferase of group C2.</title>
        <authorList>
            <person name="Liu D."/>
            <person name="Lindqvist L."/>
            <person name="Reeves P.R."/>
        </authorList>
    </citation>
    <scope>NUCLEOTIDE SEQUENCE</scope>
</reference>
<dbReference type="KEGG" id="ypq:DJ40_1354"/>
<keyword evidence="2" id="KW-0808">Transferase</keyword>
<dbReference type="CDD" id="cd00761">
    <property type="entry name" value="Glyco_tranf_GTA_type"/>
    <property type="match status" value="1"/>
</dbReference>
<dbReference type="PANTHER" id="PTHR22916:SF3">
    <property type="entry name" value="UDP-GLCNAC:BETAGAL BETA-1,3-N-ACETYLGLUCOSAMINYLTRANSFERASE-LIKE PROTEIN 1"/>
    <property type="match status" value="1"/>
</dbReference>
<dbReference type="KEGG" id="ypr:BZ20_1041"/>
<dbReference type="Gene3D" id="3.90.550.10">
    <property type="entry name" value="Spore Coat Polysaccharide Biosynthesis Protein SpsA, Chain A"/>
    <property type="match status" value="1"/>
</dbReference>
<reference evidence="2" key="7">
    <citation type="submission" date="2001-12" db="EMBL/GenBank/DDBJ databases">
        <authorList>
            <person name="Pacinelli E."/>
            <person name="Wang L."/>
            <person name="Reeves P.R."/>
        </authorList>
    </citation>
    <scope>NUCLEOTIDE SEQUENCE</scope>
</reference>
<dbReference type="InterPro" id="IPR001173">
    <property type="entry name" value="Glyco_trans_2-like"/>
</dbReference>
<reference evidence="2" key="3">
    <citation type="journal article" date="1994" name="Mol. Microbiol.">
        <title>The JUMPstart sequence: a 39 bp element common to several polysaccharide gene clusters.</title>
        <authorList>
            <person name="Hobbs M."/>
            <person name="Reeves P.R."/>
        </authorList>
    </citation>
    <scope>NUCLEOTIDE SEQUENCE</scope>
</reference>
<sequence>MSNIKISFCIPTYNRSELLSELIESIVSQCKNRNDIEICISDNASSDNTSEMIAKWKESTDTPIVYQVNKENIGPDRNYLAAVDLASGEYCWLFGSDDRLLSDAIIKMDEHINEGHDIYIVDRIECDFNMKPFSHRTWMSTGSKLYNTSKRTDLIEYFNNSYAVGAVFSYLSSIIVKRSRWNRVKFNPKFIGSCYAHVFYLLDIVNNGAELKYVKSAFVLSRGGNDSFAANGLIKRIEIDFDGYFLLGNEFFSNDFYLNSKFKAILLKEHPVIHTCIKTAMIGEFQDLNKIKRFYIELGIAPYYVSIIYFFKPIYQLANKMKLSFFYKKLRKKITFKKGSFNSID</sequence>
<dbReference type="AlphaFoldDB" id="Q56984"/>
<reference evidence="2" key="1">
    <citation type="journal article" date="1993" name="J. Bacteriol.">
        <title>Molecular analysis of the 3,6-dideoxyhexose pathway genes of Yersinia pseudotuberculosis serogroup IIA.</title>
        <authorList>
            <person name="Kessler A.C."/>
            <person name="Haase A."/>
            <person name="Reeves P.R."/>
        </authorList>
    </citation>
    <scope>NUCLEOTIDE SEQUENCE</scope>
</reference>
<proteinExistence type="predicted"/>
<dbReference type="CAZy" id="GT2">
    <property type="family name" value="Glycosyltransferase Family 2"/>
</dbReference>
<evidence type="ECO:0000313" key="2">
    <source>
        <dbReference type="EMBL" id="AAB49404.1"/>
    </source>
</evidence>
<reference evidence="2" key="8">
    <citation type="journal article" date="2002" name="Infect. Immun.">
        <title>Relationship of Yersinia pseudotuberculosis O antigens IA, IIA, and IVB: the IIA gene cluster was derived from that of IVB.</title>
        <authorList>
            <person name="Pacinelli E."/>
            <person name="Wang L."/>
            <person name="Reeves P.R."/>
        </authorList>
    </citation>
    <scope>NUCLEOTIDE SEQUENCE</scope>
</reference>
<dbReference type="InterPro" id="IPR029044">
    <property type="entry name" value="Nucleotide-diphossugar_trans"/>
</dbReference>
<dbReference type="Pfam" id="PF00535">
    <property type="entry name" value="Glycos_transf_2"/>
    <property type="match status" value="1"/>
</dbReference>
<dbReference type="GO" id="GO:0016758">
    <property type="term" value="F:hexosyltransferase activity"/>
    <property type="evidence" value="ECO:0007669"/>
    <property type="project" value="UniProtKB-ARBA"/>
</dbReference>
<name>Q56984_YERPU</name>
<dbReference type="RefSeq" id="WP_049862780.1">
    <property type="nucleotide sequence ID" value="NZ_CP008943.1"/>
</dbReference>
<reference evidence="2" key="2">
    <citation type="thesis" date="1993" institute="Department of Microbiology" country="University of Sydney, Australia">
        <title>The 3,6 dideoxyhexose pathway genes of Yersinia pseudotuberculosis serogroup IIA.</title>
        <authorList>
            <person name="Kessler A."/>
        </authorList>
    </citation>
    <scope>NUCLEOTIDE SEQUENCE</scope>
</reference>
<gene>
    <name evidence="2" type="primary">wbyA</name>
</gene>
<dbReference type="EMBL" id="AF461770">
    <property type="protein sequence ID" value="AAB49404.1"/>
    <property type="molecule type" value="Genomic_DNA"/>
</dbReference>
<dbReference type="PATRIC" id="fig|633.44.peg.1456"/>
<reference evidence="2" key="4">
    <citation type="journal article" date="1995" name="Biochim. Biophys. Acta">
        <title>Genetic organisation and evolution of Yersinia pseudotuberculosis 3,6-dideoxyhexose biosynthetic genes.</title>
        <authorList>
            <person name="Hobbs M."/>
            <person name="Reeves P.R."/>
        </authorList>
    </citation>
    <scope>NUCLEOTIDE SEQUENCE</scope>
</reference>
<reference evidence="2" key="6">
    <citation type="journal article" date="1996" name="Trends Microbiol.">
        <title>Bacterial polysaccharide synthesis and gene nomenclature.</title>
        <authorList>
            <person name="Reeves P.R."/>
            <person name="Hobbs M."/>
            <person name="Valvano M.A."/>
            <person name="Skurnik M."/>
            <person name="Whitfield C."/>
            <person name="Coplin D."/>
            <person name="Kido N."/>
            <person name="Klena J."/>
            <person name="Maskell D."/>
            <person name="Raetz C.R."/>
            <person name="Rick P.D."/>
        </authorList>
    </citation>
    <scope>NUCLEOTIDE SEQUENCE</scope>
</reference>